<gene>
    <name evidence="2" type="ordered locus">Bcep18194_A4990</name>
</gene>
<feature type="compositionally biased region" description="Basic and acidic residues" evidence="1">
    <location>
        <begin position="452"/>
        <end position="462"/>
    </location>
</feature>
<dbReference type="Proteomes" id="UP000002705">
    <property type="component" value="Chromosome 1"/>
</dbReference>
<feature type="region of interest" description="Disordered" evidence="1">
    <location>
        <begin position="425"/>
        <end position="462"/>
    </location>
</feature>
<evidence type="ECO:0000313" key="3">
    <source>
        <dbReference type="Proteomes" id="UP000002705"/>
    </source>
</evidence>
<reference evidence="2" key="1">
    <citation type="submission" date="2009-01" db="EMBL/GenBank/DDBJ databases">
        <title>Complete sequence of chromosome 1 of Burkholderia sp. 383.</title>
        <authorList>
            <consortium name="US DOE Joint Genome Institute"/>
            <person name="Copeland A."/>
            <person name="Lucas S."/>
            <person name="Lapidus A."/>
            <person name="Barry K."/>
            <person name="Detter J.C."/>
            <person name="Glavina T."/>
            <person name="Hammon N."/>
            <person name="Israni S."/>
            <person name="Pitluck S."/>
            <person name="Chain P."/>
            <person name="Malfatti S."/>
            <person name="Shin M."/>
            <person name="Vergez L."/>
            <person name="Schmutz J."/>
            <person name="Larimer F."/>
            <person name="Land M."/>
            <person name="Kyrpides N."/>
            <person name="Lykidis A."/>
            <person name="Richardson P."/>
        </authorList>
    </citation>
    <scope>NUCLEOTIDE SEQUENCE</scope>
    <source>
        <strain evidence="2">383</strain>
    </source>
</reference>
<name>Q39G32_BURL3</name>
<keyword evidence="3" id="KW-1185">Reference proteome</keyword>
<dbReference type="KEGG" id="bur:Bcep18194_A4990"/>
<evidence type="ECO:0000313" key="2">
    <source>
        <dbReference type="EMBL" id="ABB08584.1"/>
    </source>
</evidence>
<dbReference type="RefSeq" id="WP_011352142.1">
    <property type="nucleotide sequence ID" value="NC_007510.1"/>
</dbReference>
<sequence>MSDDYSALRAAMHNSVTFLDKNRPFPVSPTPLLIPEREYDEICRDARQVLVALEKAIGIVSSDGSLWRHFPELHGLEDLVRFPGSTSRLIDLARFDLAIVKGGGVRMMETNAGCPGALTTVGDINQAFRASAFFNAHIAGTHVPLTVDNKFYFVDYLASLVDRGAPLNMAFISSKHRRIVTDLDRLTELAQERGYGAIRCDVQDLDYDGRQLTHKGTPVTVAYLKFDAVVTEAGDMDLGIYGPEAVRQPFLEAVRDGAFKYVNSFASQLLAENKRMLAMLHTERVQRHLSSPEVDAIKRLVARTWSLSADGLQQFGGRERLLHEKNQCVLKQVIESRGRGVHIGRHTSDAEWRELVASPTLDRYIVQEWVELDRQEVLNPVFDDPGRFAAYTDMGLYMVGGEPAGFLCRASHDPVVNVGKSGALRPTFVTNGSPRRTSISETTRMDSGGGTHSERDLGGEPT</sequence>
<protein>
    <submittedName>
        <fullName evidence="2">Uncharacterized protein</fullName>
    </submittedName>
</protein>
<dbReference type="GeneID" id="45094869"/>
<dbReference type="PATRIC" id="fig|482957.22.peg.1923"/>
<proteinExistence type="predicted"/>
<feature type="compositionally biased region" description="Polar residues" evidence="1">
    <location>
        <begin position="428"/>
        <end position="442"/>
    </location>
</feature>
<evidence type="ECO:0000256" key="1">
    <source>
        <dbReference type="SAM" id="MobiDB-lite"/>
    </source>
</evidence>
<dbReference type="SUPFAM" id="SSF56059">
    <property type="entry name" value="Glutathione synthetase ATP-binding domain-like"/>
    <property type="match status" value="1"/>
</dbReference>
<dbReference type="AlphaFoldDB" id="Q39G32"/>
<dbReference type="HOGENOM" id="CLU_591442_0_0_4"/>
<organism evidence="2 3">
    <name type="scientific">Burkholderia lata (strain ATCC 17760 / DSM 23089 / LMG 22485 / NCIMB 9086 / R18194 / 383)</name>
    <dbReference type="NCBI Taxonomy" id="482957"/>
    <lineage>
        <taxon>Bacteria</taxon>
        <taxon>Pseudomonadati</taxon>
        <taxon>Pseudomonadota</taxon>
        <taxon>Betaproteobacteria</taxon>
        <taxon>Burkholderiales</taxon>
        <taxon>Burkholderiaceae</taxon>
        <taxon>Burkholderia</taxon>
        <taxon>Burkholderia cepacia complex</taxon>
    </lineage>
</organism>
<dbReference type="EMBL" id="CP000151">
    <property type="protein sequence ID" value="ABB08584.1"/>
    <property type="molecule type" value="Genomic_DNA"/>
</dbReference>
<accession>Q39G32</accession>